<feature type="chain" id="PRO_5003839290" description="PsbP C-terminal domain-containing protein" evidence="2">
    <location>
        <begin position="21"/>
        <end position="276"/>
    </location>
</feature>
<dbReference type="OrthoDB" id="2020701at2759"/>
<evidence type="ECO:0000259" key="3">
    <source>
        <dbReference type="Pfam" id="PF01789"/>
    </source>
</evidence>
<accession>K0RL95</accession>
<dbReference type="InterPro" id="IPR016123">
    <property type="entry name" value="Mog1/PsbP_a/b/a-sand"/>
</dbReference>
<sequence>MPRTALLISACVLVLAGAGAFQSRHTSALPVPALRHRRRQPRPTTDRDALRDRSSRPSSSQNPTCQRVPVARAGSRDCCEEVTSVVRRRGFIQQSAASASLVLLSPSLACASGDDYGAAQPYVKKGDGKFQFAYTVTPPASFTSSNKPLKTHLDEINFSGDVRGYQVGVTVDPVRIKSIKEFGDPEQVAARVVTAEVNRDGVFDVKLVKDAAEDAQLGCYDVEYISDGKRGTKRFVTRIYVKEGFLYVLTFQSKEAEYDGAREQEVLNTVKSFKPL</sequence>
<dbReference type="AlphaFoldDB" id="K0RL95"/>
<evidence type="ECO:0000256" key="1">
    <source>
        <dbReference type="SAM" id="MobiDB-lite"/>
    </source>
</evidence>
<feature type="domain" description="PsbP C-terminal" evidence="3">
    <location>
        <begin position="130"/>
        <end position="274"/>
    </location>
</feature>
<keyword evidence="5" id="KW-1185">Reference proteome</keyword>
<organism evidence="4 5">
    <name type="scientific">Thalassiosira oceanica</name>
    <name type="common">Marine diatom</name>
    <dbReference type="NCBI Taxonomy" id="159749"/>
    <lineage>
        <taxon>Eukaryota</taxon>
        <taxon>Sar</taxon>
        <taxon>Stramenopiles</taxon>
        <taxon>Ochrophyta</taxon>
        <taxon>Bacillariophyta</taxon>
        <taxon>Coscinodiscophyceae</taxon>
        <taxon>Thalassiosirophycidae</taxon>
        <taxon>Thalassiosirales</taxon>
        <taxon>Thalassiosiraceae</taxon>
        <taxon>Thalassiosira</taxon>
    </lineage>
</organism>
<dbReference type="SUPFAM" id="SSF55724">
    <property type="entry name" value="Mog1p/PsbP-like"/>
    <property type="match status" value="1"/>
</dbReference>
<dbReference type="Pfam" id="PF01789">
    <property type="entry name" value="PsbP"/>
    <property type="match status" value="1"/>
</dbReference>
<evidence type="ECO:0000313" key="5">
    <source>
        <dbReference type="Proteomes" id="UP000266841"/>
    </source>
</evidence>
<dbReference type="InterPro" id="IPR002683">
    <property type="entry name" value="PsbP_C"/>
</dbReference>
<gene>
    <name evidence="4" type="ORF">THAOC_26500</name>
</gene>
<evidence type="ECO:0000313" key="4">
    <source>
        <dbReference type="EMBL" id="EJK53960.1"/>
    </source>
</evidence>
<dbReference type="eggNOG" id="ENOG502RRB1">
    <property type="taxonomic scope" value="Eukaryota"/>
</dbReference>
<keyword evidence="2" id="KW-0732">Signal</keyword>
<dbReference type="PANTHER" id="PTHR31407">
    <property type="match status" value="1"/>
</dbReference>
<feature type="compositionally biased region" description="Polar residues" evidence="1">
    <location>
        <begin position="56"/>
        <end position="65"/>
    </location>
</feature>
<protein>
    <recommendedName>
        <fullName evidence="3">PsbP C-terminal domain-containing protein</fullName>
    </recommendedName>
</protein>
<feature type="region of interest" description="Disordered" evidence="1">
    <location>
        <begin position="30"/>
        <end position="69"/>
    </location>
</feature>
<comment type="caution">
    <text evidence="4">The sequence shown here is derived from an EMBL/GenBank/DDBJ whole genome shotgun (WGS) entry which is preliminary data.</text>
</comment>
<name>K0RL95_THAOC</name>
<dbReference type="Gene3D" id="3.40.1000.10">
    <property type="entry name" value="Mog1/PsbP, alpha/beta/alpha sandwich"/>
    <property type="match status" value="1"/>
</dbReference>
<dbReference type="GO" id="GO:0015979">
    <property type="term" value="P:photosynthesis"/>
    <property type="evidence" value="ECO:0007669"/>
    <property type="project" value="InterPro"/>
</dbReference>
<dbReference type="Proteomes" id="UP000266841">
    <property type="component" value="Unassembled WGS sequence"/>
</dbReference>
<dbReference type="PANTHER" id="PTHR31407:SF16">
    <property type="entry name" value="PSBP DOMAIN-CONTAINING PROTEIN 7, CHLOROPLASTIC"/>
    <property type="match status" value="1"/>
</dbReference>
<feature type="compositionally biased region" description="Basic and acidic residues" evidence="1">
    <location>
        <begin position="44"/>
        <end position="55"/>
    </location>
</feature>
<dbReference type="GO" id="GO:0019898">
    <property type="term" value="C:extrinsic component of membrane"/>
    <property type="evidence" value="ECO:0007669"/>
    <property type="project" value="InterPro"/>
</dbReference>
<reference evidence="4 5" key="1">
    <citation type="journal article" date="2012" name="Genome Biol.">
        <title>Genome and low-iron response of an oceanic diatom adapted to chronic iron limitation.</title>
        <authorList>
            <person name="Lommer M."/>
            <person name="Specht M."/>
            <person name="Roy A.S."/>
            <person name="Kraemer L."/>
            <person name="Andreson R."/>
            <person name="Gutowska M.A."/>
            <person name="Wolf J."/>
            <person name="Bergner S.V."/>
            <person name="Schilhabel M.B."/>
            <person name="Klostermeier U.C."/>
            <person name="Beiko R.G."/>
            <person name="Rosenstiel P."/>
            <person name="Hippler M."/>
            <person name="Laroche J."/>
        </authorList>
    </citation>
    <scope>NUCLEOTIDE SEQUENCE [LARGE SCALE GENOMIC DNA]</scope>
    <source>
        <strain evidence="4 5">CCMP1005</strain>
    </source>
</reference>
<dbReference type="GO" id="GO:0005509">
    <property type="term" value="F:calcium ion binding"/>
    <property type="evidence" value="ECO:0007669"/>
    <property type="project" value="InterPro"/>
</dbReference>
<proteinExistence type="predicted"/>
<feature type="signal peptide" evidence="2">
    <location>
        <begin position="1"/>
        <end position="20"/>
    </location>
</feature>
<evidence type="ECO:0000256" key="2">
    <source>
        <dbReference type="SAM" id="SignalP"/>
    </source>
</evidence>
<dbReference type="GO" id="GO:0009523">
    <property type="term" value="C:photosystem II"/>
    <property type="evidence" value="ECO:0007669"/>
    <property type="project" value="InterPro"/>
</dbReference>
<dbReference type="EMBL" id="AGNL01036644">
    <property type="protein sequence ID" value="EJK53960.1"/>
    <property type="molecule type" value="Genomic_DNA"/>
</dbReference>